<dbReference type="SFLD" id="SFLDS00005">
    <property type="entry name" value="Isoprenoid_Synthase_Type_I"/>
    <property type="match status" value="1"/>
</dbReference>
<dbReference type="CDD" id="cd00685">
    <property type="entry name" value="Trans_IPPS_HT"/>
    <property type="match status" value="1"/>
</dbReference>
<keyword evidence="4" id="KW-0479">Metal-binding</keyword>
<accession>A0A7S0X556</accession>
<proteinExistence type="inferred from homology"/>
<evidence type="ECO:0000256" key="7">
    <source>
        <dbReference type="SAM" id="MobiDB-lite"/>
    </source>
</evidence>
<dbReference type="PANTHER" id="PTHR12001">
    <property type="entry name" value="GERANYLGERANYL PYROPHOSPHATE SYNTHASE"/>
    <property type="match status" value="1"/>
</dbReference>
<organism evidence="8">
    <name type="scientific">Mantoniella antarctica</name>
    <dbReference type="NCBI Taxonomy" id="81844"/>
    <lineage>
        <taxon>Eukaryota</taxon>
        <taxon>Viridiplantae</taxon>
        <taxon>Chlorophyta</taxon>
        <taxon>Mamiellophyceae</taxon>
        <taxon>Mamiellales</taxon>
        <taxon>Mamiellaceae</taxon>
        <taxon>Mantoniella</taxon>
    </lineage>
</organism>
<dbReference type="GO" id="GO:1990234">
    <property type="term" value="C:transferase complex"/>
    <property type="evidence" value="ECO:0007669"/>
    <property type="project" value="TreeGrafter"/>
</dbReference>
<evidence type="ECO:0000313" key="8">
    <source>
        <dbReference type="EMBL" id="CAD8702477.1"/>
    </source>
</evidence>
<feature type="compositionally biased region" description="Gly residues" evidence="7">
    <location>
        <begin position="127"/>
        <end position="136"/>
    </location>
</feature>
<name>A0A7S0X556_9CHLO</name>
<dbReference type="PROSITE" id="PS00723">
    <property type="entry name" value="POLYPRENYL_SYNTHASE_1"/>
    <property type="match status" value="1"/>
</dbReference>
<comment type="cofactor">
    <cofactor evidence="1">
        <name>Mg(2+)</name>
        <dbReference type="ChEBI" id="CHEBI:18420"/>
    </cofactor>
</comment>
<evidence type="ECO:0000256" key="2">
    <source>
        <dbReference type="ARBA" id="ARBA00006706"/>
    </source>
</evidence>
<dbReference type="AlphaFoldDB" id="A0A7S0X556"/>
<protein>
    <submittedName>
        <fullName evidence="8">Uncharacterized protein</fullName>
    </submittedName>
</protein>
<keyword evidence="5" id="KW-0460">Magnesium</keyword>
<evidence type="ECO:0000256" key="4">
    <source>
        <dbReference type="ARBA" id="ARBA00022723"/>
    </source>
</evidence>
<keyword evidence="6" id="KW-0414">Isoprene biosynthesis</keyword>
<dbReference type="GO" id="GO:0006744">
    <property type="term" value="P:ubiquinone biosynthetic process"/>
    <property type="evidence" value="ECO:0007669"/>
    <property type="project" value="TreeGrafter"/>
</dbReference>
<evidence type="ECO:0000256" key="6">
    <source>
        <dbReference type="ARBA" id="ARBA00023229"/>
    </source>
</evidence>
<dbReference type="PANTHER" id="PTHR12001:SF69">
    <property type="entry name" value="ALL TRANS-POLYPRENYL-DIPHOSPHATE SYNTHASE PDSS1"/>
    <property type="match status" value="1"/>
</dbReference>
<dbReference type="Gene3D" id="1.10.600.10">
    <property type="entry name" value="Farnesyl Diphosphate Synthase"/>
    <property type="match status" value="1"/>
</dbReference>
<gene>
    <name evidence="8" type="ORF">MANT1106_LOCUS5159</name>
</gene>
<comment type="similarity">
    <text evidence="2">Belongs to the FPP/GGPP synthase family.</text>
</comment>
<evidence type="ECO:0000256" key="1">
    <source>
        <dbReference type="ARBA" id="ARBA00001946"/>
    </source>
</evidence>
<evidence type="ECO:0000256" key="5">
    <source>
        <dbReference type="ARBA" id="ARBA00022842"/>
    </source>
</evidence>
<reference evidence="8" key="1">
    <citation type="submission" date="2021-01" db="EMBL/GenBank/DDBJ databases">
        <authorList>
            <person name="Corre E."/>
            <person name="Pelletier E."/>
            <person name="Niang G."/>
            <person name="Scheremetjew M."/>
            <person name="Finn R."/>
            <person name="Kale V."/>
            <person name="Holt S."/>
            <person name="Cochrane G."/>
            <person name="Meng A."/>
            <person name="Brown T."/>
            <person name="Cohen L."/>
        </authorList>
    </citation>
    <scope>NUCLEOTIDE SEQUENCE</scope>
    <source>
        <strain evidence="8">SL-175</strain>
    </source>
</reference>
<sequence>MARRGVCNYGALVRAAGGGGSGVGAGVLVQPSSAAHRAWSRASGDPTDVIPTPDVSDHYYVRCASTFLVGSRLPKREVVDAHTTPKERWHGLASRAPAATCAPSRWHGSWASGAAAVGEPRAAHTAAGGGAHGGGSSSSQHGFATAAQAWDDDDPVNPFTIVNEELSAISTRMRTAVTSEVPALATAAEYFFKVGAEGKRMRPTVLLLLASALTDVTTGGVDAALKARADCVSIDHAPAHVVPGDTRRRQQRLAEITELIHVASLLHDDVLDSAATRRGLRALNLEVGNKLAILAGDFLLARASVTLASLRNTEVIELLSRVLEHLVTGEVMQMTAKADRLVSFDHYFKKTYLKTASLIANSAKAIVLLGGHDNDTAELAYNYGKHLGLAFQFQDDVLDFIGSRSVLGKPTLGDLREGIATAPVLFAAEQYPGLTPLIERRFKNYGDVELANGWVMQSDGIERTKVMARKHAAAAVEAIDALPPIACPHARRCRRGLKELAHMAVNRIK</sequence>
<dbReference type="GO" id="GO:0008299">
    <property type="term" value="P:isoprenoid biosynthetic process"/>
    <property type="evidence" value="ECO:0007669"/>
    <property type="project" value="UniProtKB-KW"/>
</dbReference>
<keyword evidence="3" id="KW-0808">Transferase</keyword>
<feature type="region of interest" description="Disordered" evidence="7">
    <location>
        <begin position="115"/>
        <end position="144"/>
    </location>
</feature>
<dbReference type="InterPro" id="IPR000092">
    <property type="entry name" value="Polyprenyl_synt"/>
</dbReference>
<dbReference type="EMBL" id="HBFC01008965">
    <property type="protein sequence ID" value="CAD8702477.1"/>
    <property type="molecule type" value="Transcribed_RNA"/>
</dbReference>
<dbReference type="InterPro" id="IPR033749">
    <property type="entry name" value="Polyprenyl_synt_CS"/>
</dbReference>
<dbReference type="Pfam" id="PF00348">
    <property type="entry name" value="polyprenyl_synt"/>
    <property type="match status" value="1"/>
</dbReference>
<dbReference type="InterPro" id="IPR008949">
    <property type="entry name" value="Isoprenoid_synthase_dom_sf"/>
</dbReference>
<evidence type="ECO:0000256" key="3">
    <source>
        <dbReference type="ARBA" id="ARBA00022679"/>
    </source>
</evidence>
<dbReference type="GO" id="GO:0046872">
    <property type="term" value="F:metal ion binding"/>
    <property type="evidence" value="ECO:0007669"/>
    <property type="project" value="UniProtKB-KW"/>
</dbReference>
<dbReference type="GO" id="GO:0004659">
    <property type="term" value="F:prenyltransferase activity"/>
    <property type="evidence" value="ECO:0007669"/>
    <property type="project" value="InterPro"/>
</dbReference>
<dbReference type="SUPFAM" id="SSF48576">
    <property type="entry name" value="Terpenoid synthases"/>
    <property type="match status" value="1"/>
</dbReference>